<dbReference type="OrthoDB" id="8958038at2759"/>
<gene>
    <name evidence="1" type="ORF">AFUS01_LOCUS42455</name>
</gene>
<evidence type="ECO:0000313" key="2">
    <source>
        <dbReference type="Proteomes" id="UP000708208"/>
    </source>
</evidence>
<reference evidence="1" key="1">
    <citation type="submission" date="2021-06" db="EMBL/GenBank/DDBJ databases">
        <authorList>
            <person name="Hodson N. C."/>
            <person name="Mongue J. A."/>
            <person name="Jaron S. K."/>
        </authorList>
    </citation>
    <scope>NUCLEOTIDE SEQUENCE</scope>
</reference>
<proteinExistence type="predicted"/>
<comment type="caution">
    <text evidence="1">The sequence shown here is derived from an EMBL/GenBank/DDBJ whole genome shotgun (WGS) entry which is preliminary data.</text>
</comment>
<organism evidence="1 2">
    <name type="scientific">Allacma fusca</name>
    <dbReference type="NCBI Taxonomy" id="39272"/>
    <lineage>
        <taxon>Eukaryota</taxon>
        <taxon>Metazoa</taxon>
        <taxon>Ecdysozoa</taxon>
        <taxon>Arthropoda</taxon>
        <taxon>Hexapoda</taxon>
        <taxon>Collembola</taxon>
        <taxon>Symphypleona</taxon>
        <taxon>Sminthuridae</taxon>
        <taxon>Allacma</taxon>
    </lineage>
</organism>
<dbReference type="AlphaFoldDB" id="A0A8J2LC63"/>
<accession>A0A8J2LC63</accession>
<sequence>MIRATAYVRKLVYVKTGRDLELTLNREDLHWAEFNWWKKVQNDSFGAEMRLLQQQKRLNASIRLYQLAVFLDNEGFIRVRGSPNMCGAWERLVRSVKLALQVTLKERVPREDVLLTLLVEAEAVVNSRPLTFVSVDANDPETLTPNHFLLGKK</sequence>
<evidence type="ECO:0000313" key="1">
    <source>
        <dbReference type="EMBL" id="CAG7832787.1"/>
    </source>
</evidence>
<dbReference type="PANTHER" id="PTHR47331">
    <property type="entry name" value="PHD-TYPE DOMAIN-CONTAINING PROTEIN"/>
    <property type="match status" value="1"/>
</dbReference>
<dbReference type="Proteomes" id="UP000708208">
    <property type="component" value="Unassembled WGS sequence"/>
</dbReference>
<protein>
    <submittedName>
        <fullName evidence="1">Uncharacterized protein</fullName>
    </submittedName>
</protein>
<dbReference type="PANTHER" id="PTHR47331:SF1">
    <property type="entry name" value="GAG-LIKE PROTEIN"/>
    <property type="match status" value="1"/>
</dbReference>
<dbReference type="EMBL" id="CAJVCH010566995">
    <property type="protein sequence ID" value="CAG7832787.1"/>
    <property type="molecule type" value="Genomic_DNA"/>
</dbReference>
<keyword evidence="2" id="KW-1185">Reference proteome</keyword>
<name>A0A8J2LC63_9HEXA</name>